<keyword evidence="3" id="KW-1185">Reference proteome</keyword>
<dbReference type="RefSeq" id="XP_062774431.1">
    <property type="nucleotide sequence ID" value="XM_062918380.1"/>
</dbReference>
<dbReference type="PANTHER" id="PTHR36848">
    <property type="entry name" value="DNA-BINDING PROTEIN (PUTATIVE SECRETED PROTEIN)-RELATED"/>
    <property type="match status" value="1"/>
</dbReference>
<dbReference type="SUPFAM" id="SSF49785">
    <property type="entry name" value="Galactose-binding domain-like"/>
    <property type="match status" value="1"/>
</dbReference>
<accession>A0AAX4I280</accession>
<reference evidence="3" key="1">
    <citation type="journal article" date="2023" name="bioRxiv">
        <title>Complete genome of the Medicago anthracnose fungus, Colletotrichum destructivum, reveals a mini-chromosome-like region within a core chromosome.</title>
        <authorList>
            <person name="Lapalu N."/>
            <person name="Simon A."/>
            <person name="Lu A."/>
            <person name="Plaumann P.-L."/>
            <person name="Amselem J."/>
            <person name="Pigne S."/>
            <person name="Auger A."/>
            <person name="Koch C."/>
            <person name="Dallery J.-F."/>
            <person name="O'Connell R.J."/>
        </authorList>
    </citation>
    <scope>NUCLEOTIDE SEQUENCE [LARGE SCALE GENOMIC DNA]</scope>
    <source>
        <strain evidence="3">CBS 520.97</strain>
    </source>
</reference>
<dbReference type="KEGG" id="cdet:87938724"/>
<dbReference type="AlphaFoldDB" id="A0AAX4I280"/>
<evidence type="ECO:0000313" key="3">
    <source>
        <dbReference type="Proteomes" id="UP001322277"/>
    </source>
</evidence>
<evidence type="ECO:0000313" key="2">
    <source>
        <dbReference type="EMBL" id="WQF77207.1"/>
    </source>
</evidence>
<dbReference type="InterPro" id="IPR008979">
    <property type="entry name" value="Galactose-bd-like_sf"/>
</dbReference>
<feature type="chain" id="PRO_5043713431" evidence="1">
    <location>
        <begin position="22"/>
        <end position="1032"/>
    </location>
</feature>
<organism evidence="2 3">
    <name type="scientific">Colletotrichum destructivum</name>
    <dbReference type="NCBI Taxonomy" id="34406"/>
    <lineage>
        <taxon>Eukaryota</taxon>
        <taxon>Fungi</taxon>
        <taxon>Dikarya</taxon>
        <taxon>Ascomycota</taxon>
        <taxon>Pezizomycotina</taxon>
        <taxon>Sordariomycetes</taxon>
        <taxon>Hypocreomycetidae</taxon>
        <taxon>Glomerellales</taxon>
        <taxon>Glomerellaceae</taxon>
        <taxon>Colletotrichum</taxon>
        <taxon>Colletotrichum destructivum species complex</taxon>
    </lineage>
</organism>
<dbReference type="Pfam" id="PF17132">
    <property type="entry name" value="Glyco_hydro_106"/>
    <property type="match status" value="1"/>
</dbReference>
<proteinExistence type="predicted"/>
<dbReference type="GeneID" id="87938724"/>
<keyword evidence="1" id="KW-0732">Signal</keyword>
<gene>
    <name evidence="2" type="ORF">CDEST_02221</name>
</gene>
<name>A0AAX4I280_9PEZI</name>
<feature type="signal peptide" evidence="1">
    <location>
        <begin position="1"/>
        <end position="21"/>
    </location>
</feature>
<dbReference type="Proteomes" id="UP001322277">
    <property type="component" value="Chromosome 2"/>
</dbReference>
<evidence type="ECO:0000256" key="1">
    <source>
        <dbReference type="SAM" id="SignalP"/>
    </source>
</evidence>
<protein>
    <submittedName>
        <fullName evidence="2">Galactose-binding-like domain superfamily</fullName>
    </submittedName>
</protein>
<dbReference type="InterPro" id="IPR053161">
    <property type="entry name" value="Ulvan_degrading_GH"/>
</dbReference>
<dbReference type="PANTHER" id="PTHR36848:SF2">
    <property type="entry name" value="SECRETED PROTEIN"/>
    <property type="match status" value="1"/>
</dbReference>
<sequence length="1032" mass="113951">MPSIVRYYSILIVFGVCKALASSGCTEKQDHFRDPPSRQRPRFRYWLPDASVDPDVVKADIKSAGSIGAGGVEFLPFYNYGGELGGPPLGVDWSTYGFGTPAYLQLFTTALEAHKEGGMAMDFSLGPNQGQGIPAHHDDEGLQWDMVTTAQELSFGVTFNQTIPGWGGGELVAAISAIVVSRKNVSYNVTAITGLSTVTYEDLILKNGSLEDVTNMVSEDGSLLLEVPEASPGGLGYELFFFYQKLSHNQNVHFSSNTTGSIWDNGSYVVDYFSARGAQKVQDFWEHYVLVDNVKELLKETGNYGWEDSLEIKSNVSWTPTLPTRFIEVFGYDLRPYLPLIAFGNNNINIQNNSPRSIQCKLDTPDQGEGYVNDYRAVLAKGYQEYLATLSRWLQSLGLGLSSQPSYNMPMDMEASIPLVDAPECESLQWHDNVDGYRQFSGPANLARKKVISNELGAISGRAYSLTIPELLFAMNRAVSGGVNQFVIHGQSYTGNYPQTTWPGYTAFIYYISELYSAKRPDWDHGFHAALDYMARIQHVQQKGIPRTDVAFYNKQTVTDPNMATLYRFDDLTKQGKKCLTLLSFAIYRQLMLFLTGWSYAYLSPDNFNLPQAYVEDNLLAPADARFQALVVLGSQNVTQNSLAQLKAFADAGLPVIVAGGVPAQYATQNRTATDERLFNSSLANLLQHKHVKQVREGEISQSLESLGLKPRVGVRTNGTWYTTWREDAADGMSYAYIFGDTAAASGEVVVEATGIPYFFDPWTGTREPVLYYKIEVHTTVIPLKLAGNQTKIIAFSQTPIENVQVPKSYATKLSENVIGYNVTFNGVLLHVATAPKSTLLTLSTGKTVQHESKAPEPFELKTWELVLEHWEAPRNMSDATIAAVKSNTTHQLSNLVSWTEIDAAANASGVGYYHTNFTWPPGSVQDNSVSLGAYIRFPPVLNAITVYINGARLAPLDCVDPVADITQYLISGSNDVVAVVPSTMWNYLRSILPDIRSSGRQFLQLETIPKTENGLVGVVSVVPFEFLHIVP</sequence>
<dbReference type="EMBL" id="CP137306">
    <property type="protein sequence ID" value="WQF77207.1"/>
    <property type="molecule type" value="Genomic_DNA"/>
</dbReference>